<reference evidence="6 7" key="1">
    <citation type="submission" date="2016-05" db="EMBL/GenBank/DDBJ databases">
        <title>Microbial solvent formation.</title>
        <authorList>
            <person name="Poehlein A."/>
            <person name="Montoya Solano J.D."/>
            <person name="Flitsch S."/>
            <person name="Krabben P."/>
            <person name="Duerre P."/>
            <person name="Daniel R."/>
        </authorList>
    </citation>
    <scope>NUCLEOTIDE SEQUENCE [LARGE SCALE GENOMIC DNA]</scope>
    <source>
        <strain evidence="6 7">L1-8</strain>
    </source>
</reference>
<proteinExistence type="predicted"/>
<dbReference type="Pfam" id="PF21993">
    <property type="entry name" value="TetR_C_13_2"/>
    <property type="match status" value="1"/>
</dbReference>
<dbReference type="PRINTS" id="PR00455">
    <property type="entry name" value="HTHTETR"/>
</dbReference>
<evidence type="ECO:0000313" key="6">
    <source>
        <dbReference type="EMBL" id="OOM09074.1"/>
    </source>
</evidence>
<keyword evidence="1" id="KW-0805">Transcription regulation</keyword>
<feature type="domain" description="HTH tetR-type" evidence="5">
    <location>
        <begin position="5"/>
        <end position="65"/>
    </location>
</feature>
<dbReference type="SUPFAM" id="SSF46689">
    <property type="entry name" value="Homeodomain-like"/>
    <property type="match status" value="1"/>
</dbReference>
<organism evidence="6 7">
    <name type="scientific">Clostridium saccharobutylicum</name>
    <dbReference type="NCBI Taxonomy" id="169679"/>
    <lineage>
        <taxon>Bacteria</taxon>
        <taxon>Bacillati</taxon>
        <taxon>Bacillota</taxon>
        <taxon>Clostridia</taxon>
        <taxon>Eubacteriales</taxon>
        <taxon>Clostridiaceae</taxon>
        <taxon>Clostridium</taxon>
    </lineage>
</organism>
<evidence type="ECO:0000256" key="3">
    <source>
        <dbReference type="ARBA" id="ARBA00023163"/>
    </source>
</evidence>
<sequence>MRNNTNSKERFIETAYKLFEVKGYNATGLNEILKESGAPKGSLYYHFPNGKEELALESIKLAGERITTNLRKNLDMFDNAIDGIVFNIDKLAEVLDNNKKMHDMSISLIALETYDSSEVLRNACEKVFETIENIYIKKLIDYGIDENKAKDIAMFVSVATEGAITLSLTKRNGGTLRRLGEQIRILANQ</sequence>
<evidence type="ECO:0000256" key="2">
    <source>
        <dbReference type="ARBA" id="ARBA00023125"/>
    </source>
</evidence>
<keyword evidence="2 4" id="KW-0238">DNA-binding</keyword>
<dbReference type="GO" id="GO:0003677">
    <property type="term" value="F:DNA binding"/>
    <property type="evidence" value="ECO:0007669"/>
    <property type="project" value="UniProtKB-UniRule"/>
</dbReference>
<keyword evidence="3" id="KW-0804">Transcription</keyword>
<dbReference type="InterPro" id="IPR001647">
    <property type="entry name" value="HTH_TetR"/>
</dbReference>
<comment type="caution">
    <text evidence="6">The sequence shown here is derived from an EMBL/GenBank/DDBJ whole genome shotgun (WGS) entry which is preliminary data.</text>
</comment>
<dbReference type="Proteomes" id="UP000191154">
    <property type="component" value="Unassembled WGS sequence"/>
</dbReference>
<evidence type="ECO:0000259" key="5">
    <source>
        <dbReference type="PROSITE" id="PS50977"/>
    </source>
</evidence>
<accession>A0A1S8MY34</accession>
<dbReference type="InterPro" id="IPR036271">
    <property type="entry name" value="Tet_transcr_reg_TetR-rel_C_sf"/>
</dbReference>
<evidence type="ECO:0000256" key="1">
    <source>
        <dbReference type="ARBA" id="ARBA00023015"/>
    </source>
</evidence>
<dbReference type="PANTHER" id="PTHR47506:SF3">
    <property type="entry name" value="HTH-TYPE TRANSCRIPTIONAL REGULATOR LMRA"/>
    <property type="match status" value="1"/>
</dbReference>
<evidence type="ECO:0000256" key="4">
    <source>
        <dbReference type="PROSITE-ProRule" id="PRU00335"/>
    </source>
</evidence>
<protein>
    <submittedName>
        <fullName evidence="6">Putative HTH-type transcriptional regulator YxaF</fullName>
    </submittedName>
</protein>
<gene>
    <name evidence="6" type="primary">yxaF</name>
    <name evidence="6" type="ORF">CLOSAC_33540</name>
</gene>
<dbReference type="RefSeq" id="WP_077866422.1">
    <property type="nucleotide sequence ID" value="NZ_LZYZ01000007.1"/>
</dbReference>
<dbReference type="PROSITE" id="PS50977">
    <property type="entry name" value="HTH_TETR_2"/>
    <property type="match status" value="1"/>
</dbReference>
<dbReference type="STRING" id="169679.CSACC_25660"/>
<dbReference type="InterPro" id="IPR054156">
    <property type="entry name" value="YxaF_TetR_C"/>
</dbReference>
<dbReference type="Pfam" id="PF00440">
    <property type="entry name" value="TetR_N"/>
    <property type="match status" value="1"/>
</dbReference>
<dbReference type="PANTHER" id="PTHR47506">
    <property type="entry name" value="TRANSCRIPTIONAL REGULATORY PROTEIN"/>
    <property type="match status" value="1"/>
</dbReference>
<dbReference type="SUPFAM" id="SSF48498">
    <property type="entry name" value="Tetracyclin repressor-like, C-terminal domain"/>
    <property type="match status" value="1"/>
</dbReference>
<dbReference type="Gene3D" id="1.10.357.10">
    <property type="entry name" value="Tetracycline Repressor, domain 2"/>
    <property type="match status" value="1"/>
</dbReference>
<dbReference type="AlphaFoldDB" id="A0A1S8MY34"/>
<dbReference type="InterPro" id="IPR009057">
    <property type="entry name" value="Homeodomain-like_sf"/>
</dbReference>
<evidence type="ECO:0000313" key="7">
    <source>
        <dbReference type="Proteomes" id="UP000191154"/>
    </source>
</evidence>
<feature type="DNA-binding region" description="H-T-H motif" evidence="4">
    <location>
        <begin position="28"/>
        <end position="47"/>
    </location>
</feature>
<dbReference type="EMBL" id="LZYZ01000007">
    <property type="protein sequence ID" value="OOM09074.1"/>
    <property type="molecule type" value="Genomic_DNA"/>
</dbReference>
<name>A0A1S8MY34_CLOSA</name>